<dbReference type="InterPro" id="IPR011006">
    <property type="entry name" value="CheY-like_superfamily"/>
</dbReference>
<dbReference type="SUPFAM" id="SSF52172">
    <property type="entry name" value="CheY-like"/>
    <property type="match status" value="1"/>
</dbReference>
<dbReference type="SMART" id="SM01012">
    <property type="entry name" value="ANTAR"/>
    <property type="match status" value="1"/>
</dbReference>
<evidence type="ECO:0000259" key="2">
    <source>
        <dbReference type="PROSITE" id="PS50110"/>
    </source>
</evidence>
<dbReference type="GO" id="GO:0000160">
    <property type="term" value="P:phosphorelay signal transduction system"/>
    <property type="evidence" value="ECO:0007669"/>
    <property type="project" value="InterPro"/>
</dbReference>
<evidence type="ECO:0000256" key="1">
    <source>
        <dbReference type="PROSITE-ProRule" id="PRU00169"/>
    </source>
</evidence>
<dbReference type="InterPro" id="IPR005561">
    <property type="entry name" value="ANTAR"/>
</dbReference>
<evidence type="ECO:0000259" key="3">
    <source>
        <dbReference type="PROSITE" id="PS50921"/>
    </source>
</evidence>
<sequence>MDPERGEEIVSALREAGAGRVTRVEATAGLDRRLAEVAPDIVLVDLEHPSRDMLDALTLATEPTARPVAMFVDRSDRALMQAAIDAGVSAYVVDGLRADRVKPVLDMAIARFHSVGRLRAELEATRAALAERKTIDRAKGILMKARGLSEDEAYALLRKTAMDQGRRVAEVAESLVSAAGLLG</sequence>
<feature type="domain" description="ANTAR" evidence="3">
    <location>
        <begin position="115"/>
        <end position="176"/>
    </location>
</feature>
<evidence type="ECO:0000313" key="4">
    <source>
        <dbReference type="EMBL" id="QPH56188.1"/>
    </source>
</evidence>
<dbReference type="Gene3D" id="3.40.50.2300">
    <property type="match status" value="1"/>
</dbReference>
<dbReference type="Proteomes" id="UP000594800">
    <property type="component" value="Chromosome"/>
</dbReference>
<dbReference type="EMBL" id="CP064942">
    <property type="protein sequence ID" value="QPH56188.1"/>
    <property type="molecule type" value="Genomic_DNA"/>
</dbReference>
<dbReference type="PROSITE" id="PS50110">
    <property type="entry name" value="RESPONSE_REGULATORY"/>
    <property type="match status" value="1"/>
</dbReference>
<accession>A0A7S9LW08</accession>
<dbReference type="RefSeq" id="WP_196105445.1">
    <property type="nucleotide sequence ID" value="NZ_CP064942.1"/>
</dbReference>
<dbReference type="AlphaFoldDB" id="A0A7S9LW08"/>
<dbReference type="GO" id="GO:0003723">
    <property type="term" value="F:RNA binding"/>
    <property type="evidence" value="ECO:0007669"/>
    <property type="project" value="InterPro"/>
</dbReference>
<proteinExistence type="predicted"/>
<protein>
    <submittedName>
        <fullName evidence="4">ANTAR domain-containing protein</fullName>
    </submittedName>
</protein>
<dbReference type="KEGG" id="poz:I0K15_10415"/>
<dbReference type="Gene3D" id="1.10.10.10">
    <property type="entry name" value="Winged helix-like DNA-binding domain superfamily/Winged helix DNA-binding domain"/>
    <property type="match status" value="1"/>
</dbReference>
<dbReference type="InterPro" id="IPR036388">
    <property type="entry name" value="WH-like_DNA-bd_sf"/>
</dbReference>
<dbReference type="InterPro" id="IPR001789">
    <property type="entry name" value="Sig_transdc_resp-reg_receiver"/>
</dbReference>
<reference evidence="4 5" key="1">
    <citation type="submission" date="2020-11" db="EMBL/GenBank/DDBJ databases">
        <title>Description of Pontivivens ytuae sp. nov. isolated from deep sea sediment of Mariana Trench.</title>
        <authorList>
            <person name="Wang Z."/>
            <person name="Sun Q.-L."/>
            <person name="Xu X.-D."/>
            <person name="Tang Y.-Z."/>
            <person name="Zhang J."/>
        </authorList>
    </citation>
    <scope>NUCLEOTIDE SEQUENCE [LARGE SCALE GENOMIC DNA]</scope>
    <source>
        <strain evidence="4 5">MT2928</strain>
    </source>
</reference>
<evidence type="ECO:0000313" key="5">
    <source>
        <dbReference type="Proteomes" id="UP000594800"/>
    </source>
</evidence>
<dbReference type="PROSITE" id="PS50921">
    <property type="entry name" value="ANTAR"/>
    <property type="match status" value="1"/>
</dbReference>
<dbReference type="InterPro" id="IPR008327">
    <property type="entry name" value="Sig_transdc_resp-reg_antiterm"/>
</dbReference>
<organism evidence="4 5">
    <name type="scientific">Pontivivens ytuae</name>
    <dbReference type="NCBI Taxonomy" id="2789856"/>
    <lineage>
        <taxon>Bacteria</taxon>
        <taxon>Pseudomonadati</taxon>
        <taxon>Pseudomonadota</taxon>
        <taxon>Alphaproteobacteria</taxon>
        <taxon>Rhodobacterales</taxon>
        <taxon>Paracoccaceae</taxon>
        <taxon>Pontivivens</taxon>
    </lineage>
</organism>
<feature type="domain" description="Response regulatory" evidence="2">
    <location>
        <begin position="1"/>
        <end position="109"/>
    </location>
</feature>
<keyword evidence="1" id="KW-0597">Phosphoprotein</keyword>
<name>A0A7S9LW08_9RHOB</name>
<dbReference type="PIRSF" id="PIRSF036382">
    <property type="entry name" value="RR_antiterm"/>
    <property type="match status" value="1"/>
</dbReference>
<dbReference type="Pfam" id="PF03861">
    <property type="entry name" value="ANTAR"/>
    <property type="match status" value="1"/>
</dbReference>
<gene>
    <name evidence="4" type="ORF">I0K15_10415</name>
</gene>
<feature type="modified residue" description="4-aspartylphosphate" evidence="1">
    <location>
        <position position="45"/>
    </location>
</feature>
<keyword evidence="5" id="KW-1185">Reference proteome</keyword>